<accession>A0A7I7W6A8</accession>
<dbReference type="InterPro" id="IPR000802">
    <property type="entry name" value="Arsenical_pump_ArsB"/>
</dbReference>
<reference evidence="10" key="3">
    <citation type="submission" date="2020-02" db="EMBL/GenBank/DDBJ databases">
        <authorList>
            <person name="Matsumoto Y."/>
            <person name="Kinjo T."/>
            <person name="Motooka D."/>
            <person name="Nabeya D."/>
            <person name="Jung N."/>
            <person name="Uechi K."/>
            <person name="Horii T."/>
            <person name="Iida T."/>
            <person name="Fujita J."/>
            <person name="Nakamura S."/>
        </authorList>
    </citation>
    <scope>NUCLEOTIDE SEQUENCE</scope>
    <source>
        <strain evidence="10">JCM 12687</strain>
    </source>
</reference>
<dbReference type="PANTHER" id="PTHR43568:SF1">
    <property type="entry name" value="P PROTEIN"/>
    <property type="match status" value="1"/>
</dbReference>
<evidence type="ECO:0000256" key="6">
    <source>
        <dbReference type="ARBA" id="ARBA00022989"/>
    </source>
</evidence>
<evidence type="ECO:0000259" key="9">
    <source>
        <dbReference type="Pfam" id="PF03600"/>
    </source>
</evidence>
<keyword evidence="13" id="KW-1185">Reference proteome</keyword>
<dbReference type="GO" id="GO:0005886">
    <property type="term" value="C:plasma membrane"/>
    <property type="evidence" value="ECO:0007669"/>
    <property type="project" value="UniProtKB-SubCell"/>
</dbReference>
<feature type="transmembrane region" description="Helical" evidence="8">
    <location>
        <begin position="410"/>
        <end position="430"/>
    </location>
</feature>
<dbReference type="AlphaFoldDB" id="A0A7I7W6A8"/>
<keyword evidence="6 8" id="KW-1133">Transmembrane helix</keyword>
<dbReference type="Pfam" id="PF03600">
    <property type="entry name" value="CitMHS"/>
    <property type="match status" value="1"/>
</dbReference>
<keyword evidence="3" id="KW-0813">Transport</keyword>
<protein>
    <submittedName>
        <fullName evidence="10">Transporter</fullName>
    </submittedName>
</protein>
<evidence type="ECO:0000256" key="2">
    <source>
        <dbReference type="ARBA" id="ARBA00009843"/>
    </source>
</evidence>
<dbReference type="RefSeq" id="WP_083131686.1">
    <property type="nucleotide sequence ID" value="NZ_AP022606.1"/>
</dbReference>
<comment type="similarity">
    <text evidence="2">Belongs to the CitM (TC 2.A.11) transporter family.</text>
</comment>
<evidence type="ECO:0000256" key="5">
    <source>
        <dbReference type="ARBA" id="ARBA00022692"/>
    </source>
</evidence>
<feature type="transmembrane region" description="Helical" evidence="8">
    <location>
        <begin position="94"/>
        <end position="113"/>
    </location>
</feature>
<keyword evidence="5 8" id="KW-0812">Transmembrane</keyword>
<feature type="transmembrane region" description="Helical" evidence="8">
    <location>
        <begin position="227"/>
        <end position="245"/>
    </location>
</feature>
<feature type="transmembrane region" description="Helical" evidence="8">
    <location>
        <begin position="27"/>
        <end position="44"/>
    </location>
</feature>
<dbReference type="OrthoDB" id="9809303at2"/>
<evidence type="ECO:0000313" key="11">
    <source>
        <dbReference type="EMBL" id="ORA37863.1"/>
    </source>
</evidence>
<evidence type="ECO:0000313" key="12">
    <source>
        <dbReference type="Proteomes" id="UP000192441"/>
    </source>
</evidence>
<evidence type="ECO:0000256" key="3">
    <source>
        <dbReference type="ARBA" id="ARBA00022448"/>
    </source>
</evidence>
<feature type="transmembrane region" description="Helical" evidence="8">
    <location>
        <begin position="176"/>
        <end position="195"/>
    </location>
</feature>
<dbReference type="Proteomes" id="UP000467379">
    <property type="component" value="Chromosome"/>
</dbReference>
<evidence type="ECO:0000313" key="10">
    <source>
        <dbReference type="EMBL" id="BBZ12477.1"/>
    </source>
</evidence>
<gene>
    <name evidence="11" type="ORF">BST20_12055</name>
    <name evidence="10" type="ORF">MBRA_26720</name>
</gene>
<dbReference type="InterPro" id="IPR004680">
    <property type="entry name" value="Cit_transptr-like_dom"/>
</dbReference>
<reference evidence="11 12" key="1">
    <citation type="submission" date="2016-12" db="EMBL/GenBank/DDBJ databases">
        <title>The new phylogeny of genus Mycobacterium.</title>
        <authorList>
            <person name="Tortoli E."/>
            <person name="Trovato A."/>
            <person name="Cirillo D.M."/>
        </authorList>
    </citation>
    <scope>NUCLEOTIDE SEQUENCE [LARGE SCALE GENOMIC DNA]</scope>
    <source>
        <strain evidence="11 12">DSM 44624</strain>
    </source>
</reference>
<dbReference type="CDD" id="cd01116">
    <property type="entry name" value="P_permease"/>
    <property type="match status" value="1"/>
</dbReference>
<feature type="transmembrane region" description="Helical" evidence="8">
    <location>
        <begin position="252"/>
        <end position="270"/>
    </location>
</feature>
<keyword evidence="7 8" id="KW-0472">Membrane</keyword>
<dbReference type="GO" id="GO:0015105">
    <property type="term" value="F:arsenite transmembrane transporter activity"/>
    <property type="evidence" value="ECO:0007669"/>
    <property type="project" value="InterPro"/>
</dbReference>
<evidence type="ECO:0000313" key="13">
    <source>
        <dbReference type="Proteomes" id="UP000467379"/>
    </source>
</evidence>
<reference evidence="10 13" key="2">
    <citation type="journal article" date="2019" name="Emerg. Microbes Infect.">
        <title>Comprehensive subspecies identification of 175 nontuberculous mycobacteria species based on 7547 genomic profiles.</title>
        <authorList>
            <person name="Matsumoto Y."/>
            <person name="Kinjo T."/>
            <person name="Motooka D."/>
            <person name="Nabeya D."/>
            <person name="Jung N."/>
            <person name="Uechi K."/>
            <person name="Horii T."/>
            <person name="Iida T."/>
            <person name="Fujita J."/>
            <person name="Nakamura S."/>
        </authorList>
    </citation>
    <scope>NUCLEOTIDE SEQUENCE [LARGE SCALE GENOMIC DNA]</scope>
    <source>
        <strain evidence="10 13">JCM 12687</strain>
    </source>
</reference>
<keyword evidence="4" id="KW-1003">Cell membrane</keyword>
<feature type="transmembrane region" description="Helical" evidence="8">
    <location>
        <begin position="56"/>
        <end position="74"/>
    </location>
</feature>
<proteinExistence type="inferred from homology"/>
<feature type="domain" description="Citrate transporter-like" evidence="9">
    <location>
        <begin position="16"/>
        <end position="371"/>
    </location>
</feature>
<organism evidence="11 12">
    <name type="scientific">Mycobacterium branderi</name>
    <dbReference type="NCBI Taxonomy" id="43348"/>
    <lineage>
        <taxon>Bacteria</taxon>
        <taxon>Bacillati</taxon>
        <taxon>Actinomycetota</taxon>
        <taxon>Actinomycetes</taxon>
        <taxon>Mycobacteriales</taxon>
        <taxon>Mycobacteriaceae</taxon>
        <taxon>Mycobacterium</taxon>
    </lineage>
</organism>
<feature type="transmembrane region" description="Helical" evidence="8">
    <location>
        <begin position="315"/>
        <end position="335"/>
    </location>
</feature>
<dbReference type="PANTHER" id="PTHR43568">
    <property type="entry name" value="P PROTEIN"/>
    <property type="match status" value="1"/>
</dbReference>
<dbReference type="PRINTS" id="PR00758">
    <property type="entry name" value="ARSENICPUMP"/>
</dbReference>
<sequence>MNLYAVIATAIFVIAYALIASDRVNKTLVALGGAVFVVILPVINSDEVFFSRATGIDWDVIFLLLGMMIIVSVVRQTGVFEYVAIWAAKRANGSPLRIMILLMGVTAVASALLDNVTTVLLIAPVTLLVCDRLQISPAPFLMAEAFSANIGGTATLVGDPPNIIIADRGGVSFNDFLIHLAPIVVILMVVLAALLPRLFPGAFTVDGERVADVMALDEREAIHDQQLLIKCGAVLVAVFAGFVAHKAIHMEPSLVAMVGAGVLIVISGLTREFYLQSVEWETLLFFSGLFVMVGALVRTGVIGQLAKLAGQATGGNALVTTMLVLVVSFVASGFVNNVPYAATMTPIVAELMSSVHPHLNSAVLWWALALGTDLGGNLTAVGASANVVVIGIAQRAGSPISFWEFTRKGVVVSAVSLVLCAGYLSLRYFAWA</sequence>
<evidence type="ECO:0000256" key="8">
    <source>
        <dbReference type="SAM" id="Phobius"/>
    </source>
</evidence>
<dbReference type="InterPro" id="IPR051475">
    <property type="entry name" value="Diverse_Ion_Transporter"/>
</dbReference>
<evidence type="ECO:0000256" key="4">
    <source>
        <dbReference type="ARBA" id="ARBA00022475"/>
    </source>
</evidence>
<dbReference type="Proteomes" id="UP000192441">
    <property type="component" value="Unassembled WGS sequence"/>
</dbReference>
<evidence type="ECO:0000256" key="7">
    <source>
        <dbReference type="ARBA" id="ARBA00023136"/>
    </source>
</evidence>
<evidence type="ECO:0000256" key="1">
    <source>
        <dbReference type="ARBA" id="ARBA00004651"/>
    </source>
</evidence>
<comment type="subcellular location">
    <subcellularLocation>
        <location evidence="1">Cell membrane</location>
        <topology evidence="1">Multi-pass membrane protein</topology>
    </subcellularLocation>
</comment>
<name>A0A7I7W6A8_9MYCO</name>
<feature type="transmembrane region" description="Helical" evidence="8">
    <location>
        <begin position="282"/>
        <end position="303"/>
    </location>
</feature>
<dbReference type="EMBL" id="MVHM01000006">
    <property type="protein sequence ID" value="ORA37863.1"/>
    <property type="molecule type" value="Genomic_DNA"/>
</dbReference>
<dbReference type="EMBL" id="AP022606">
    <property type="protein sequence ID" value="BBZ12477.1"/>
    <property type="molecule type" value="Genomic_DNA"/>
</dbReference>